<dbReference type="EMBL" id="JAELUP010000103">
    <property type="protein sequence ID" value="MBJ6363730.1"/>
    <property type="molecule type" value="Genomic_DNA"/>
</dbReference>
<evidence type="ECO:0000313" key="3">
    <source>
        <dbReference type="Proteomes" id="UP000640274"/>
    </source>
</evidence>
<dbReference type="Gene3D" id="3.40.30.10">
    <property type="entry name" value="Glutaredoxin"/>
    <property type="match status" value="1"/>
</dbReference>
<dbReference type="InterPro" id="IPR002109">
    <property type="entry name" value="Glutaredoxin"/>
</dbReference>
<keyword evidence="3" id="KW-1185">Reference proteome</keyword>
<gene>
    <name evidence="2" type="ORF">JFN88_21185</name>
</gene>
<dbReference type="InterPro" id="IPR036249">
    <property type="entry name" value="Thioredoxin-like_sf"/>
</dbReference>
<comment type="caution">
    <text evidence="2">The sequence shown here is derived from an EMBL/GenBank/DDBJ whole genome shotgun (WGS) entry which is preliminary data.</text>
</comment>
<dbReference type="Pfam" id="PF00462">
    <property type="entry name" value="Glutaredoxin"/>
    <property type="match status" value="1"/>
</dbReference>
<organism evidence="2 3">
    <name type="scientific">Paenibacillus roseus</name>
    <dbReference type="NCBI Taxonomy" id="2798579"/>
    <lineage>
        <taxon>Bacteria</taxon>
        <taxon>Bacillati</taxon>
        <taxon>Bacillota</taxon>
        <taxon>Bacilli</taxon>
        <taxon>Bacillales</taxon>
        <taxon>Paenibacillaceae</taxon>
        <taxon>Paenibacillus</taxon>
    </lineage>
</organism>
<sequence length="86" mass="9430">MSATKKVVLWSKTGCHYCAGVKDLLSNHNIAYENISVDGNDVLRDVLEVKYGVRHVPVVEVGSADGSSYVGWTNLNLEELETLLHA</sequence>
<evidence type="ECO:0000313" key="2">
    <source>
        <dbReference type="EMBL" id="MBJ6363730.1"/>
    </source>
</evidence>
<dbReference type="RefSeq" id="WP_199021249.1">
    <property type="nucleotide sequence ID" value="NZ_JAELUP010000103.1"/>
</dbReference>
<evidence type="ECO:0000259" key="1">
    <source>
        <dbReference type="Pfam" id="PF00462"/>
    </source>
</evidence>
<dbReference type="AlphaFoldDB" id="A0A934MMU2"/>
<dbReference type="CDD" id="cd02976">
    <property type="entry name" value="NrdH"/>
    <property type="match status" value="1"/>
</dbReference>
<dbReference type="Proteomes" id="UP000640274">
    <property type="component" value="Unassembled WGS sequence"/>
</dbReference>
<name>A0A934MMU2_9BACL</name>
<protein>
    <submittedName>
        <fullName evidence="2">Glutaredoxin family protein</fullName>
    </submittedName>
</protein>
<proteinExistence type="predicted"/>
<reference evidence="2" key="1">
    <citation type="submission" date="2020-12" db="EMBL/GenBank/DDBJ databases">
        <authorList>
            <person name="Huq M.A."/>
        </authorList>
    </citation>
    <scope>NUCLEOTIDE SEQUENCE</scope>
    <source>
        <strain evidence="2">MAHUQ-46</strain>
    </source>
</reference>
<accession>A0A934MMU2</accession>
<feature type="domain" description="Glutaredoxin" evidence="1">
    <location>
        <begin position="7"/>
        <end position="62"/>
    </location>
</feature>
<dbReference type="PROSITE" id="PS51354">
    <property type="entry name" value="GLUTAREDOXIN_2"/>
    <property type="match status" value="1"/>
</dbReference>
<dbReference type="SUPFAM" id="SSF52833">
    <property type="entry name" value="Thioredoxin-like"/>
    <property type="match status" value="1"/>
</dbReference>